<keyword evidence="5" id="KW-0547">Nucleotide-binding</keyword>
<evidence type="ECO:0000256" key="11">
    <source>
        <dbReference type="ARBA" id="ARBA00023212"/>
    </source>
</evidence>
<dbReference type="STRING" id="46835.A0A504ZAU4"/>
<evidence type="ECO:0000256" key="12">
    <source>
        <dbReference type="ARBA" id="ARBA00023273"/>
    </source>
</evidence>
<reference evidence="14 15" key="1">
    <citation type="submission" date="2019-04" db="EMBL/GenBank/DDBJ databases">
        <title>Annotation for the trematode Fasciola gigantica.</title>
        <authorList>
            <person name="Choi Y.-J."/>
        </authorList>
    </citation>
    <scope>NUCLEOTIDE SEQUENCE [LARGE SCALE GENOMIC DNA]</scope>
    <source>
        <strain evidence="14">Uganda_cow_1</strain>
    </source>
</reference>
<dbReference type="PANTHER" id="PTHR22878">
    <property type="entry name" value="DYNEIN HEAVY CHAIN 6, AXONEMAL-LIKE-RELATED"/>
    <property type="match status" value="1"/>
</dbReference>
<keyword evidence="10" id="KW-0505">Motor protein</keyword>
<feature type="non-terminal residue" evidence="14">
    <location>
        <position position="276"/>
    </location>
</feature>
<keyword evidence="15" id="KW-1185">Reference proteome</keyword>
<evidence type="ECO:0000256" key="1">
    <source>
        <dbReference type="ARBA" id="ARBA00004430"/>
    </source>
</evidence>
<dbReference type="Gene3D" id="1.10.8.1220">
    <property type="match status" value="1"/>
</dbReference>
<organism evidence="14 15">
    <name type="scientific">Fasciola gigantica</name>
    <name type="common">Giant liver fluke</name>
    <dbReference type="NCBI Taxonomy" id="46835"/>
    <lineage>
        <taxon>Eukaryota</taxon>
        <taxon>Metazoa</taxon>
        <taxon>Spiralia</taxon>
        <taxon>Lophotrochozoa</taxon>
        <taxon>Platyhelminthes</taxon>
        <taxon>Trematoda</taxon>
        <taxon>Digenea</taxon>
        <taxon>Plagiorchiida</taxon>
        <taxon>Echinostomata</taxon>
        <taxon>Echinostomatoidea</taxon>
        <taxon>Fasciolidae</taxon>
        <taxon>Fasciola</taxon>
    </lineage>
</organism>
<dbReference type="Pfam" id="PF12781">
    <property type="entry name" value="AAA_9"/>
    <property type="match status" value="1"/>
</dbReference>
<evidence type="ECO:0000256" key="8">
    <source>
        <dbReference type="ARBA" id="ARBA00023054"/>
    </source>
</evidence>
<dbReference type="GO" id="GO:0005524">
    <property type="term" value="F:ATP binding"/>
    <property type="evidence" value="ECO:0007669"/>
    <property type="project" value="UniProtKB-KW"/>
</dbReference>
<evidence type="ECO:0000256" key="5">
    <source>
        <dbReference type="ARBA" id="ARBA00022741"/>
    </source>
</evidence>
<keyword evidence="11" id="KW-0206">Cytoskeleton</keyword>
<keyword evidence="4" id="KW-0493">Microtubule</keyword>
<dbReference type="PANTHER" id="PTHR22878:SF66">
    <property type="entry name" value="DYNEIN AXONEMAL HEAVY CHAIN 7"/>
    <property type="match status" value="1"/>
</dbReference>
<keyword evidence="9" id="KW-0969">Cilium</keyword>
<keyword evidence="3" id="KW-0963">Cytoplasm</keyword>
<comment type="similarity">
    <text evidence="2">Belongs to the dynein heavy chain family.</text>
</comment>
<protein>
    <submittedName>
        <fullName evidence="14">Dynein heavy chain 7 axonemal</fullName>
    </submittedName>
</protein>
<comment type="caution">
    <text evidence="14">The sequence shown here is derived from an EMBL/GenBank/DDBJ whole genome shotgun (WGS) entry which is preliminary data.</text>
</comment>
<evidence type="ECO:0000256" key="3">
    <source>
        <dbReference type="ARBA" id="ARBA00022490"/>
    </source>
</evidence>
<keyword evidence="7" id="KW-0243">Dynein</keyword>
<comment type="subcellular location">
    <subcellularLocation>
        <location evidence="1">Cytoplasm</location>
        <location evidence="1">Cytoskeleton</location>
        <location evidence="1">Cilium axoneme</location>
    </subcellularLocation>
</comment>
<dbReference type="Proteomes" id="UP000316759">
    <property type="component" value="Unassembled WGS sequence"/>
</dbReference>
<evidence type="ECO:0000313" key="15">
    <source>
        <dbReference type="Proteomes" id="UP000316759"/>
    </source>
</evidence>
<gene>
    <name evidence="14" type="ORF">FGIG_12675</name>
</gene>
<dbReference type="GO" id="GO:0007018">
    <property type="term" value="P:microtubule-based movement"/>
    <property type="evidence" value="ECO:0007669"/>
    <property type="project" value="InterPro"/>
</dbReference>
<evidence type="ECO:0000313" key="14">
    <source>
        <dbReference type="EMBL" id="TPP67797.1"/>
    </source>
</evidence>
<feature type="domain" description="Dynein heavy chain ATP-binding dynein motor region" evidence="13">
    <location>
        <begin position="2"/>
        <end position="82"/>
    </location>
</feature>
<dbReference type="GO" id="GO:0005874">
    <property type="term" value="C:microtubule"/>
    <property type="evidence" value="ECO:0007669"/>
    <property type="project" value="UniProtKB-KW"/>
</dbReference>
<evidence type="ECO:0000256" key="2">
    <source>
        <dbReference type="ARBA" id="ARBA00008887"/>
    </source>
</evidence>
<evidence type="ECO:0000256" key="9">
    <source>
        <dbReference type="ARBA" id="ARBA00023069"/>
    </source>
</evidence>
<dbReference type="InterPro" id="IPR026983">
    <property type="entry name" value="DHC"/>
</dbReference>
<dbReference type="Gene3D" id="1.20.920.20">
    <property type="match status" value="1"/>
</dbReference>
<proteinExistence type="inferred from homology"/>
<dbReference type="GO" id="GO:0030286">
    <property type="term" value="C:dynein complex"/>
    <property type="evidence" value="ECO:0007669"/>
    <property type="project" value="UniProtKB-KW"/>
</dbReference>
<evidence type="ECO:0000256" key="7">
    <source>
        <dbReference type="ARBA" id="ARBA00023017"/>
    </source>
</evidence>
<dbReference type="GO" id="GO:0045505">
    <property type="term" value="F:dynein intermediate chain binding"/>
    <property type="evidence" value="ECO:0007669"/>
    <property type="project" value="InterPro"/>
</dbReference>
<dbReference type="GO" id="GO:0005930">
    <property type="term" value="C:axoneme"/>
    <property type="evidence" value="ECO:0007669"/>
    <property type="project" value="UniProtKB-SubCell"/>
</dbReference>
<dbReference type="FunFam" id="1.10.8.1220:FF:000001">
    <property type="entry name" value="Dynein axonemal heavy chain 5"/>
    <property type="match status" value="1"/>
</dbReference>
<dbReference type="InterPro" id="IPR035706">
    <property type="entry name" value="AAA_9"/>
</dbReference>
<evidence type="ECO:0000256" key="10">
    <source>
        <dbReference type="ARBA" id="ARBA00023175"/>
    </source>
</evidence>
<keyword evidence="6" id="KW-0067">ATP-binding</keyword>
<evidence type="ECO:0000256" key="4">
    <source>
        <dbReference type="ARBA" id="ARBA00022701"/>
    </source>
</evidence>
<dbReference type="OrthoDB" id="6264521at2759"/>
<accession>A0A504ZAU4</accession>
<keyword evidence="8" id="KW-0175">Coiled coil</keyword>
<sequence length="276" mass="31650">MNFMITAEGLQDQLLGIVVARERPELEDEKNKLILQGAANKKKLKELEDQILGVLSSSEGNILEDESAIQVLNSSKELSNEIAEKQAYFEETEQKIDAARLGYVPIAVHSTILFFSIADLANIDPMYQYSLTWFINLFNMGIDNSEKSDDLNQRLENLRSYLTYSLYCNVCRSLFEKDKLLFSFLLAINMTRHEGQLNEQEWRFLLTGGVGLDNPHTNPTDWFPAKNWDELCRLDDVTVFPGIREHFCSKTGAWKNIYDSGNPHEQPLPAELKHLR</sequence>
<evidence type="ECO:0000259" key="13">
    <source>
        <dbReference type="Pfam" id="PF12781"/>
    </source>
</evidence>
<dbReference type="EMBL" id="SUNJ01000264">
    <property type="protein sequence ID" value="TPP67797.1"/>
    <property type="molecule type" value="Genomic_DNA"/>
</dbReference>
<name>A0A504ZAU4_FASGI</name>
<dbReference type="AlphaFoldDB" id="A0A504ZAU4"/>
<evidence type="ECO:0000256" key="6">
    <source>
        <dbReference type="ARBA" id="ARBA00022840"/>
    </source>
</evidence>
<keyword evidence="12" id="KW-0966">Cell projection</keyword>
<dbReference type="GO" id="GO:0051959">
    <property type="term" value="F:dynein light intermediate chain binding"/>
    <property type="evidence" value="ECO:0007669"/>
    <property type="project" value="InterPro"/>
</dbReference>